<dbReference type="InterPro" id="IPR039421">
    <property type="entry name" value="Type_1_exporter"/>
</dbReference>
<evidence type="ECO:0000313" key="18">
    <source>
        <dbReference type="EMBL" id="AZQ52616.1"/>
    </source>
</evidence>
<dbReference type="InterPro" id="IPR027417">
    <property type="entry name" value="P-loop_NTPase"/>
</dbReference>
<dbReference type="InterPro" id="IPR017750">
    <property type="entry name" value="ATPase_T1SS"/>
</dbReference>
<reference evidence="18 19" key="1">
    <citation type="submission" date="2018-12" db="EMBL/GenBank/DDBJ databases">
        <title>Cadmium resistance mechanism in endophytic bacteria Burkholderia cenocepacia YG-3.</title>
        <authorList>
            <person name="Zhang X."/>
            <person name="Wang X."/>
            <person name="Zhu Y."/>
        </authorList>
    </citation>
    <scope>NUCLEOTIDE SEQUENCE [LARGE SCALE GENOMIC DNA]</scope>
    <source>
        <strain evidence="18 19">YG-3</strain>
    </source>
</reference>
<dbReference type="PROSITE" id="PS50990">
    <property type="entry name" value="PEPTIDASE_C39"/>
    <property type="match status" value="1"/>
</dbReference>
<comment type="subcellular location">
    <subcellularLocation>
        <location evidence="1">Cell membrane</location>
        <topology evidence="1">Multi-pass membrane protein</topology>
    </subcellularLocation>
</comment>
<evidence type="ECO:0000256" key="3">
    <source>
        <dbReference type="ARBA" id="ARBA00022475"/>
    </source>
</evidence>
<dbReference type="InterPro" id="IPR005074">
    <property type="entry name" value="Peptidase_C39"/>
</dbReference>
<accession>A0A3Q9F4T5</accession>
<dbReference type="GO" id="GO:0034040">
    <property type="term" value="F:ATPase-coupled lipid transmembrane transporter activity"/>
    <property type="evidence" value="ECO:0007669"/>
    <property type="project" value="TreeGrafter"/>
</dbReference>
<keyword evidence="6" id="KW-0204">Cytolysis</keyword>
<dbReference type="SUPFAM" id="SSF52540">
    <property type="entry name" value="P-loop containing nucleoside triphosphate hydrolases"/>
    <property type="match status" value="1"/>
</dbReference>
<dbReference type="PROSITE" id="PS00211">
    <property type="entry name" value="ABC_TRANSPORTER_1"/>
    <property type="match status" value="1"/>
</dbReference>
<evidence type="ECO:0000256" key="13">
    <source>
        <dbReference type="ARBA" id="ARBA00072252"/>
    </source>
</evidence>
<evidence type="ECO:0000259" key="17">
    <source>
        <dbReference type="PROSITE" id="PS50990"/>
    </source>
</evidence>
<evidence type="ECO:0000256" key="12">
    <source>
        <dbReference type="ARBA" id="ARBA00061173"/>
    </source>
</evidence>
<keyword evidence="2" id="KW-0813">Transport</keyword>
<comment type="similarity">
    <text evidence="12">Belongs to the ABC transporter superfamily. Cyclolysin exporter (TC 3.A.1.109.2) family.</text>
</comment>
<evidence type="ECO:0000256" key="6">
    <source>
        <dbReference type="ARBA" id="ARBA00022735"/>
    </source>
</evidence>
<dbReference type="GO" id="GO:0016887">
    <property type="term" value="F:ATP hydrolysis activity"/>
    <property type="evidence" value="ECO:0007669"/>
    <property type="project" value="InterPro"/>
</dbReference>
<keyword evidence="9 14" id="KW-1133">Transmembrane helix</keyword>
<dbReference type="GO" id="GO:0031640">
    <property type="term" value="P:killing of cells of another organism"/>
    <property type="evidence" value="ECO:0007669"/>
    <property type="project" value="UniProtKB-KW"/>
</dbReference>
<evidence type="ECO:0000256" key="8">
    <source>
        <dbReference type="ARBA" id="ARBA00022840"/>
    </source>
</evidence>
<dbReference type="InterPro" id="IPR003439">
    <property type="entry name" value="ABC_transporter-like_ATP-bd"/>
</dbReference>
<dbReference type="RefSeq" id="WP_126363882.1">
    <property type="nucleotide sequence ID" value="NZ_CP034545.1"/>
</dbReference>
<feature type="transmembrane region" description="Helical" evidence="14">
    <location>
        <begin position="214"/>
        <end position="232"/>
    </location>
</feature>
<evidence type="ECO:0000259" key="16">
    <source>
        <dbReference type="PROSITE" id="PS50929"/>
    </source>
</evidence>
<evidence type="ECO:0000256" key="5">
    <source>
        <dbReference type="ARBA" id="ARBA00022692"/>
    </source>
</evidence>
<dbReference type="GO" id="GO:0008233">
    <property type="term" value="F:peptidase activity"/>
    <property type="evidence" value="ECO:0007669"/>
    <property type="project" value="InterPro"/>
</dbReference>
<dbReference type="Pfam" id="PF00005">
    <property type="entry name" value="ABC_tran"/>
    <property type="match status" value="1"/>
</dbReference>
<dbReference type="PANTHER" id="PTHR24221:SF248">
    <property type="entry name" value="ABC TRANSPORTER TRANSMEMBRANE REGION"/>
    <property type="match status" value="1"/>
</dbReference>
<sequence length="769" mass="82713">MDTQTFNSESPPGSKTVLPEMLERDSLMDAALWICDYYGRGRTREALTAGLAMSASLTPSLALELLVQAGLSARLVERKLPQLPGHLMPVLLLRRDGGACVLLGEGVERDGAEGARIAYRVVMPEMGRDPVECDEAEINDTYSGHAILVKPRAKADTRDGEPPPEPAGHWLLRTLWHYRSYYASAALGAFLVNVLGLASVFFTMNVYDRVVPNQAYVTLWSLAIGVALAMSMEAVSRHVRAHVLDTAGKKADLVLGSLLFRQALSIRMERRPASSGSFAHRLREFESVRDFATSATLSAISDLPFVLLFVAVIFAVAGPLGWVPLLMIPLLVGIGVIVQWPLARAMRENLREASLKQGVLIESVEGLETLKAVGAEGAMRHRWDTFSAKAAVSSMKSRQWSSVATCMVTWLQQMQTVVIVVAGVYLIGAGSLTQGALIGAVMLAGRVTAPLGQVMGLALRFQQAKAALRSLNELMVMPVDHDTEREYLARPPLTGHVKLDDVSFSYPSATLVQNAPVLQSVSIEIRPGERVAILGRVGSGKSTLLRLIARLYRPTGGKVLADGLDAEQIAPADWRKTFGYVGQDSRLFYGSLRDNVTLGRPHATTDELLKVLKLTGLDELAARHPLGVGLQVGENGSELSGGQRQLVALARSLIAQPRALLLDEPTSAMDTQTEAVFIEHLRQATAGQTLVVVTHRTSLLSLVDRIVIVDQGKVAMDGPKARVLAALSGQSVPDAGAAAHDSARAAMRSVRVTERAEAAAGAQIGEAAR</sequence>
<evidence type="ECO:0000256" key="11">
    <source>
        <dbReference type="ARBA" id="ARBA00055355"/>
    </source>
</evidence>
<feature type="domain" description="ABC transporter" evidence="15">
    <location>
        <begin position="497"/>
        <end position="736"/>
    </location>
</feature>
<dbReference type="SMART" id="SM00382">
    <property type="entry name" value="AAA"/>
    <property type="match status" value="1"/>
</dbReference>
<feature type="transmembrane region" description="Helical" evidence="14">
    <location>
        <begin position="291"/>
        <end position="316"/>
    </location>
</feature>
<dbReference type="PROSITE" id="PS50893">
    <property type="entry name" value="ABC_TRANSPORTER_2"/>
    <property type="match status" value="1"/>
</dbReference>
<dbReference type="InterPro" id="IPR011527">
    <property type="entry name" value="ABC1_TM_dom"/>
</dbReference>
<keyword evidence="8" id="KW-0067">ATP-binding</keyword>
<name>A0A3Q9F4T5_9BURK</name>
<dbReference type="FunFam" id="3.40.50.300:FF:000299">
    <property type="entry name" value="ABC transporter ATP-binding protein/permease"/>
    <property type="match status" value="1"/>
</dbReference>
<keyword evidence="4" id="KW-0997">Cell inner membrane</keyword>
<evidence type="ECO:0000256" key="7">
    <source>
        <dbReference type="ARBA" id="ARBA00022741"/>
    </source>
</evidence>
<dbReference type="GO" id="GO:0140359">
    <property type="term" value="F:ABC-type transporter activity"/>
    <property type="evidence" value="ECO:0007669"/>
    <property type="project" value="InterPro"/>
</dbReference>
<gene>
    <name evidence="18" type="ORF">D5R55_17115</name>
</gene>
<feature type="transmembrane region" description="Helical" evidence="14">
    <location>
        <begin position="417"/>
        <end position="445"/>
    </location>
</feature>
<dbReference type="PANTHER" id="PTHR24221">
    <property type="entry name" value="ATP-BINDING CASSETTE SUB-FAMILY B"/>
    <property type="match status" value="1"/>
</dbReference>
<dbReference type="CDD" id="cd03245">
    <property type="entry name" value="ABCC_bacteriocin_exporters"/>
    <property type="match status" value="1"/>
</dbReference>
<feature type="domain" description="ABC transmembrane type-1" evidence="16">
    <location>
        <begin position="185"/>
        <end position="463"/>
    </location>
</feature>
<evidence type="ECO:0000256" key="14">
    <source>
        <dbReference type="SAM" id="Phobius"/>
    </source>
</evidence>
<evidence type="ECO:0000313" key="19">
    <source>
        <dbReference type="Proteomes" id="UP000277191"/>
    </source>
</evidence>
<dbReference type="InterPro" id="IPR003593">
    <property type="entry name" value="AAA+_ATPase"/>
</dbReference>
<evidence type="ECO:0000256" key="1">
    <source>
        <dbReference type="ARBA" id="ARBA00004651"/>
    </source>
</evidence>
<evidence type="ECO:0000259" key="15">
    <source>
        <dbReference type="PROSITE" id="PS50893"/>
    </source>
</evidence>
<dbReference type="AlphaFoldDB" id="A0A3Q9F4T5"/>
<dbReference type="SUPFAM" id="SSF90123">
    <property type="entry name" value="ABC transporter transmembrane region"/>
    <property type="match status" value="1"/>
</dbReference>
<dbReference type="Gene3D" id="3.40.50.300">
    <property type="entry name" value="P-loop containing nucleotide triphosphate hydrolases"/>
    <property type="match status" value="1"/>
</dbReference>
<evidence type="ECO:0000256" key="9">
    <source>
        <dbReference type="ARBA" id="ARBA00022989"/>
    </source>
</evidence>
<comment type="function">
    <text evidence="11">Involved in the export of calmodulin-sensitive adenylate cyclase-hemolysin (cyclolysin).</text>
</comment>
<dbReference type="GO" id="GO:0005524">
    <property type="term" value="F:ATP binding"/>
    <property type="evidence" value="ECO:0007669"/>
    <property type="project" value="UniProtKB-KW"/>
</dbReference>
<dbReference type="CDD" id="cd18587">
    <property type="entry name" value="ABC_6TM_LapB_like"/>
    <property type="match status" value="1"/>
</dbReference>
<dbReference type="GO" id="GO:0005886">
    <property type="term" value="C:plasma membrane"/>
    <property type="evidence" value="ECO:0007669"/>
    <property type="project" value="UniProtKB-SubCell"/>
</dbReference>
<dbReference type="NCBIfam" id="TIGR03375">
    <property type="entry name" value="type_I_sec_LssB"/>
    <property type="match status" value="1"/>
</dbReference>
<dbReference type="Pfam" id="PF00664">
    <property type="entry name" value="ABC_membrane"/>
    <property type="match status" value="1"/>
</dbReference>
<dbReference type="PROSITE" id="PS50929">
    <property type="entry name" value="ABC_TM1F"/>
    <property type="match status" value="1"/>
</dbReference>
<keyword evidence="3" id="KW-1003">Cell membrane</keyword>
<dbReference type="Gene3D" id="3.90.70.10">
    <property type="entry name" value="Cysteine proteinases"/>
    <property type="match status" value="1"/>
</dbReference>
<dbReference type="EMBL" id="CP034545">
    <property type="protein sequence ID" value="AZQ52616.1"/>
    <property type="molecule type" value="Genomic_DNA"/>
</dbReference>
<dbReference type="Proteomes" id="UP000277191">
    <property type="component" value="Chromosome 1"/>
</dbReference>
<dbReference type="InterPro" id="IPR036640">
    <property type="entry name" value="ABC1_TM_sf"/>
</dbReference>
<organism evidence="18 19">
    <name type="scientific">Burkholderia cenocepacia</name>
    <dbReference type="NCBI Taxonomy" id="95486"/>
    <lineage>
        <taxon>Bacteria</taxon>
        <taxon>Pseudomonadati</taxon>
        <taxon>Pseudomonadota</taxon>
        <taxon>Betaproteobacteria</taxon>
        <taxon>Burkholderiales</taxon>
        <taxon>Burkholderiaceae</taxon>
        <taxon>Burkholderia</taxon>
        <taxon>Burkholderia cepacia complex</taxon>
    </lineage>
</organism>
<feature type="domain" description="Peptidase C39" evidence="17">
    <location>
        <begin position="20"/>
        <end position="149"/>
    </location>
</feature>
<feature type="transmembrane region" description="Helical" evidence="14">
    <location>
        <begin position="181"/>
        <end position="202"/>
    </location>
</feature>
<evidence type="ECO:0000256" key="4">
    <source>
        <dbReference type="ARBA" id="ARBA00022519"/>
    </source>
</evidence>
<keyword evidence="6" id="KW-0354">Hemolysis</keyword>
<feature type="transmembrane region" description="Helical" evidence="14">
    <location>
        <begin position="322"/>
        <end position="342"/>
    </location>
</feature>
<dbReference type="Gene3D" id="1.20.1560.10">
    <property type="entry name" value="ABC transporter type 1, transmembrane domain"/>
    <property type="match status" value="1"/>
</dbReference>
<proteinExistence type="inferred from homology"/>
<dbReference type="InterPro" id="IPR017871">
    <property type="entry name" value="ABC_transporter-like_CS"/>
</dbReference>
<evidence type="ECO:0000256" key="10">
    <source>
        <dbReference type="ARBA" id="ARBA00023136"/>
    </source>
</evidence>
<evidence type="ECO:0000256" key="2">
    <source>
        <dbReference type="ARBA" id="ARBA00022448"/>
    </source>
</evidence>
<keyword evidence="10 14" id="KW-0472">Membrane</keyword>
<keyword evidence="7" id="KW-0547">Nucleotide-binding</keyword>
<keyword evidence="5 14" id="KW-0812">Transmembrane</keyword>
<dbReference type="GO" id="GO:0006508">
    <property type="term" value="P:proteolysis"/>
    <property type="evidence" value="ECO:0007669"/>
    <property type="project" value="InterPro"/>
</dbReference>
<protein>
    <recommendedName>
        <fullName evidence="13">Cyclolysin secretion/processing ATP-binding protein CyaB</fullName>
    </recommendedName>
</protein>